<accession>A0AAD4VM99</accession>
<comment type="caution">
    <text evidence="2">The sequence shown here is derived from an EMBL/GenBank/DDBJ whole genome shotgun (WGS) entry which is preliminary data.</text>
</comment>
<name>A0AAD4VM99_PRUDU</name>
<organism evidence="2 3">
    <name type="scientific">Prunus dulcis</name>
    <name type="common">Almond</name>
    <name type="synonym">Amygdalus dulcis</name>
    <dbReference type="NCBI Taxonomy" id="3755"/>
    <lineage>
        <taxon>Eukaryota</taxon>
        <taxon>Viridiplantae</taxon>
        <taxon>Streptophyta</taxon>
        <taxon>Embryophyta</taxon>
        <taxon>Tracheophyta</taxon>
        <taxon>Spermatophyta</taxon>
        <taxon>Magnoliopsida</taxon>
        <taxon>eudicotyledons</taxon>
        <taxon>Gunneridae</taxon>
        <taxon>Pentapetalae</taxon>
        <taxon>rosids</taxon>
        <taxon>fabids</taxon>
        <taxon>Rosales</taxon>
        <taxon>Rosaceae</taxon>
        <taxon>Amygdaloideae</taxon>
        <taxon>Amygdaleae</taxon>
        <taxon>Prunus</taxon>
    </lineage>
</organism>
<keyword evidence="3" id="KW-1185">Reference proteome</keyword>
<proteinExistence type="predicted"/>
<sequence length="93" mass="10869">MSSFSKKKNSCLSPSSQRISIYRAYPIAVRYRSGTKRFNDSVPEERTVPDRRRRCYKTLPDRREQTSNQGHMRESATADEPTFDSWSLEDNGF</sequence>
<feature type="compositionally biased region" description="Basic and acidic residues" evidence="1">
    <location>
        <begin position="59"/>
        <end position="76"/>
    </location>
</feature>
<dbReference type="Proteomes" id="UP001054821">
    <property type="component" value="Chromosome 5"/>
</dbReference>
<dbReference type="EMBL" id="JAJFAZ020000005">
    <property type="protein sequence ID" value="KAI5327633.1"/>
    <property type="molecule type" value="Genomic_DNA"/>
</dbReference>
<evidence type="ECO:0000313" key="3">
    <source>
        <dbReference type="Proteomes" id="UP001054821"/>
    </source>
</evidence>
<feature type="region of interest" description="Disordered" evidence="1">
    <location>
        <begin position="39"/>
        <end position="93"/>
    </location>
</feature>
<evidence type="ECO:0000256" key="1">
    <source>
        <dbReference type="SAM" id="MobiDB-lite"/>
    </source>
</evidence>
<protein>
    <submittedName>
        <fullName evidence="2">Uncharacterized protein</fullName>
    </submittedName>
</protein>
<evidence type="ECO:0000313" key="2">
    <source>
        <dbReference type="EMBL" id="KAI5327633.1"/>
    </source>
</evidence>
<reference evidence="2 3" key="1">
    <citation type="journal article" date="2022" name="G3 (Bethesda)">
        <title>Whole-genome sequence and methylome profiling of the almond [Prunus dulcis (Mill.) D.A. Webb] cultivar 'Nonpareil'.</title>
        <authorList>
            <person name="D'Amico-Willman K.M."/>
            <person name="Ouma W.Z."/>
            <person name="Meulia T."/>
            <person name="Sideli G.M."/>
            <person name="Gradziel T.M."/>
            <person name="Fresnedo-Ramirez J."/>
        </authorList>
    </citation>
    <scope>NUCLEOTIDE SEQUENCE [LARGE SCALE GENOMIC DNA]</scope>
    <source>
        <strain evidence="2">Clone GOH B32 T37-40</strain>
    </source>
</reference>
<dbReference type="AlphaFoldDB" id="A0AAD4VM99"/>
<gene>
    <name evidence="2" type="ORF">L3X38_027029</name>
</gene>
<feature type="compositionally biased region" description="Basic and acidic residues" evidence="1">
    <location>
        <begin position="39"/>
        <end position="50"/>
    </location>
</feature>